<dbReference type="PANTHER" id="PTHR31225:SF254">
    <property type="entry name" value="LYASE"/>
    <property type="match status" value="1"/>
</dbReference>
<dbReference type="PANTHER" id="PTHR31225">
    <property type="entry name" value="OS04G0344100 PROTEIN-RELATED"/>
    <property type="match status" value="1"/>
</dbReference>
<comment type="cofactor">
    <cofactor evidence="1">
        <name>Mg(2+)</name>
        <dbReference type="ChEBI" id="CHEBI:18420"/>
    </cofactor>
</comment>
<dbReference type="InterPro" id="IPR008930">
    <property type="entry name" value="Terpenoid_cyclase/PrenylTrfase"/>
</dbReference>
<dbReference type="FunFam" id="1.50.10.130:FF:000001">
    <property type="entry name" value="Isoprene synthase, chloroplastic"/>
    <property type="match status" value="1"/>
</dbReference>
<organism evidence="5">
    <name type="scientific">Senecio scandens var. incisus</name>
    <dbReference type="NCBI Taxonomy" id="366643"/>
    <lineage>
        <taxon>Eukaryota</taxon>
        <taxon>Viridiplantae</taxon>
        <taxon>Streptophyta</taxon>
        <taxon>Embryophyta</taxon>
        <taxon>Tracheophyta</taxon>
        <taxon>Spermatophyta</taxon>
        <taxon>Magnoliopsida</taxon>
        <taxon>eudicotyledons</taxon>
        <taxon>Gunneridae</taxon>
        <taxon>Pentapetalae</taxon>
        <taxon>asterids</taxon>
        <taxon>campanulids</taxon>
        <taxon>Asterales</taxon>
        <taxon>Asteraceae</taxon>
        <taxon>Asteroideae</taxon>
        <taxon>Senecioneae</taxon>
        <taxon>Senecioninae</taxon>
        <taxon>Senecio</taxon>
    </lineage>
</organism>
<dbReference type="GO" id="GO:0016102">
    <property type="term" value="P:diterpenoid biosynthetic process"/>
    <property type="evidence" value="ECO:0007669"/>
    <property type="project" value="InterPro"/>
</dbReference>
<dbReference type="FunFam" id="1.10.600.10:FF:000007">
    <property type="entry name" value="Isoprene synthase, chloroplastic"/>
    <property type="match status" value="1"/>
</dbReference>
<dbReference type="Pfam" id="PF03936">
    <property type="entry name" value="Terpene_synth_C"/>
    <property type="match status" value="1"/>
</dbReference>
<dbReference type="EMBL" id="MN239109">
    <property type="protein sequence ID" value="QIK00169.1"/>
    <property type="molecule type" value="mRNA"/>
</dbReference>
<dbReference type="SFLD" id="SFLDG01019">
    <property type="entry name" value="Terpene_Cyclase_Like_1_C_Termi"/>
    <property type="match status" value="1"/>
</dbReference>
<proteinExistence type="evidence at transcript level"/>
<reference evidence="5" key="1">
    <citation type="submission" date="2019-07" db="EMBL/GenBank/DDBJ databases">
        <authorList>
            <person name="Wang L."/>
            <person name="Wang Q."/>
        </authorList>
    </citation>
    <scope>NUCLEOTIDE SEQUENCE</scope>
</reference>
<accession>A0A6G7SEP6</accession>
<dbReference type="InterPro" id="IPR036965">
    <property type="entry name" value="Terpene_synth_N_sf"/>
</dbReference>
<dbReference type="InterPro" id="IPR034741">
    <property type="entry name" value="Terpene_cyclase-like_1_C"/>
</dbReference>
<evidence type="ECO:0000256" key="2">
    <source>
        <dbReference type="ARBA" id="ARBA00022723"/>
    </source>
</evidence>
<keyword evidence="2" id="KW-0479">Metal-binding</keyword>
<evidence type="ECO:0000259" key="4">
    <source>
        <dbReference type="Pfam" id="PF03936"/>
    </source>
</evidence>
<dbReference type="Gene3D" id="1.10.600.10">
    <property type="entry name" value="Farnesyl Diphosphate Synthase"/>
    <property type="match status" value="1"/>
</dbReference>
<feature type="domain" description="Terpene synthase metal-binding" evidence="4">
    <location>
        <begin position="263"/>
        <end position="502"/>
    </location>
</feature>
<sequence length="559" mass="65499">MAAIEANTTLQANTKTTIEMVRPLADFPPSIWGDCFLSFSLDNSELEAYAKTIEEHKEEMRSFITNPTIDSNAKLSFIYSVYRLGLTYLFMKEIDDQLDTLFTEINMQDYVEVDLHTISIHFQVFRNHGYRFSCDVFNKFKDCSSGTFKEDIISDVRGMLSFYESAQLRIKGETILDEAFIFTESNLKSIENTLEGNLARQVKYALFRPFHRGMQIVEARMYLLNYEEECSTYGSLLKLAKLHFNYLQLLQKEELRIVSQWWKDMDILTMAPYLRDRITELYLWVLALFMEPYYSQVRIITTKLVAFVLLLDDTYDAYATIDEIRLLTHAINRWEVSAIEQLPEYFKPIYEIFLNEFTELYQQQAKEGREYLVDATKEAFQKLARAYLQEAEWRHNKEVPLFEEYMKIGLITSTHEFLSKSCLIGMGKIVTKEGFAWYQTYPKILKDSELIGRLQDDVSSFEFERERDATATGVDAYMKTFEVSEKIAVEEVKKIIENTWKDIYEGCLKPRDVPMDLLAPIVNLARIVDVAYKYHDGFTFPEKIFKECITLLFQVSVPI</sequence>
<dbReference type="CDD" id="cd00684">
    <property type="entry name" value="Terpene_cyclase_plant_C1"/>
    <property type="match status" value="1"/>
</dbReference>
<dbReference type="AlphaFoldDB" id="A0A6G7SEP6"/>
<dbReference type="InterPro" id="IPR005630">
    <property type="entry name" value="Terpene_synthase_metal-bd"/>
</dbReference>
<dbReference type="InterPro" id="IPR008949">
    <property type="entry name" value="Isoprenoid_synthase_dom_sf"/>
</dbReference>
<evidence type="ECO:0000259" key="3">
    <source>
        <dbReference type="Pfam" id="PF01397"/>
    </source>
</evidence>
<feature type="domain" description="Terpene synthase N-terminal" evidence="3">
    <location>
        <begin position="31"/>
        <end position="206"/>
    </location>
</feature>
<dbReference type="SUPFAM" id="SSF48576">
    <property type="entry name" value="Terpenoid synthases"/>
    <property type="match status" value="1"/>
</dbReference>
<dbReference type="GO" id="GO:0000287">
    <property type="term" value="F:magnesium ion binding"/>
    <property type="evidence" value="ECO:0007669"/>
    <property type="project" value="InterPro"/>
</dbReference>
<dbReference type="InterPro" id="IPR050148">
    <property type="entry name" value="Terpene_synthase-like"/>
</dbReference>
<evidence type="ECO:0000256" key="1">
    <source>
        <dbReference type="ARBA" id="ARBA00001946"/>
    </source>
</evidence>
<gene>
    <name evidence="5" type="primary">TPS3</name>
</gene>
<protein>
    <submittedName>
        <fullName evidence="5">Sesquiterpene synthase 3</fullName>
    </submittedName>
</protein>
<evidence type="ECO:0000313" key="5">
    <source>
        <dbReference type="EMBL" id="QIK00169.1"/>
    </source>
</evidence>
<dbReference type="SUPFAM" id="SSF48239">
    <property type="entry name" value="Terpenoid cyclases/Protein prenyltransferases"/>
    <property type="match status" value="1"/>
</dbReference>
<dbReference type="InterPro" id="IPR044814">
    <property type="entry name" value="Terpene_cyclase_plant_C1"/>
</dbReference>
<dbReference type="GO" id="GO:0010333">
    <property type="term" value="F:terpene synthase activity"/>
    <property type="evidence" value="ECO:0007669"/>
    <property type="project" value="InterPro"/>
</dbReference>
<dbReference type="SFLD" id="SFLDS00005">
    <property type="entry name" value="Isoprenoid_Synthase_Type_I"/>
    <property type="match status" value="1"/>
</dbReference>
<name>A0A6G7SEP6_9ASTR</name>
<dbReference type="Pfam" id="PF01397">
    <property type="entry name" value="Terpene_synth"/>
    <property type="match status" value="1"/>
</dbReference>
<dbReference type="InterPro" id="IPR001906">
    <property type="entry name" value="Terpene_synth_N"/>
</dbReference>
<dbReference type="Gene3D" id="1.50.10.130">
    <property type="entry name" value="Terpene synthase, N-terminal domain"/>
    <property type="match status" value="1"/>
</dbReference>